<dbReference type="InterPro" id="IPR045051">
    <property type="entry name" value="SBT"/>
</dbReference>
<feature type="chain" id="PRO_5042175551" evidence="8">
    <location>
        <begin position="26"/>
        <end position="740"/>
    </location>
</feature>
<evidence type="ECO:0000256" key="8">
    <source>
        <dbReference type="SAM" id="SignalP"/>
    </source>
</evidence>
<dbReference type="Pfam" id="PF00082">
    <property type="entry name" value="Peptidase_S8"/>
    <property type="match status" value="1"/>
</dbReference>
<evidence type="ECO:0000256" key="4">
    <source>
        <dbReference type="ARBA" id="ARBA00022801"/>
    </source>
</evidence>
<evidence type="ECO:0000256" key="5">
    <source>
        <dbReference type="ARBA" id="ARBA00022825"/>
    </source>
</evidence>
<keyword evidence="13" id="KW-1185">Reference proteome</keyword>
<comment type="caution">
    <text evidence="12">The sequence shown here is derived from an EMBL/GenBank/DDBJ whole genome shotgun (WGS) entry which is preliminary data.</text>
</comment>
<dbReference type="FunFam" id="2.60.40.2310:FF:000001">
    <property type="entry name" value="Subtilisin-like protease SBT1.5"/>
    <property type="match status" value="1"/>
</dbReference>
<dbReference type="InterPro" id="IPR010259">
    <property type="entry name" value="S8pro/Inhibitor_I9"/>
</dbReference>
<evidence type="ECO:0000313" key="13">
    <source>
        <dbReference type="Proteomes" id="UP001190926"/>
    </source>
</evidence>
<dbReference type="PRINTS" id="PR00723">
    <property type="entry name" value="SUBTILISIN"/>
</dbReference>
<dbReference type="Gene3D" id="3.30.70.80">
    <property type="entry name" value="Peptidase S8 propeptide/proteinase inhibitor I9"/>
    <property type="match status" value="1"/>
</dbReference>
<dbReference type="InterPro" id="IPR000209">
    <property type="entry name" value="Peptidase_S8/S53_dom"/>
</dbReference>
<dbReference type="InterPro" id="IPR041469">
    <property type="entry name" value="Subtilisin-like_FN3"/>
</dbReference>
<protein>
    <submittedName>
        <fullName evidence="12">Uncharacterized protein</fullName>
    </submittedName>
</protein>
<keyword evidence="4 7" id="KW-0378">Hydrolase</keyword>
<dbReference type="GO" id="GO:0004252">
    <property type="term" value="F:serine-type endopeptidase activity"/>
    <property type="evidence" value="ECO:0007669"/>
    <property type="project" value="UniProtKB-UniRule"/>
</dbReference>
<dbReference type="InterPro" id="IPR034197">
    <property type="entry name" value="Peptidases_S8_3"/>
</dbReference>
<dbReference type="Gene3D" id="3.40.50.200">
    <property type="entry name" value="Peptidase S8/S53 domain"/>
    <property type="match status" value="1"/>
</dbReference>
<feature type="active site" description="Charge relay system" evidence="6 7">
    <location>
        <position position="208"/>
    </location>
</feature>
<feature type="signal peptide" evidence="8">
    <location>
        <begin position="1"/>
        <end position="25"/>
    </location>
</feature>
<dbReference type="PROSITE" id="PS51892">
    <property type="entry name" value="SUBTILASE"/>
    <property type="match status" value="1"/>
</dbReference>
<organism evidence="12 13">
    <name type="scientific">Perilla frutescens var. hirtella</name>
    <name type="common">Perilla citriodora</name>
    <name type="synonym">Perilla setoyensis</name>
    <dbReference type="NCBI Taxonomy" id="608512"/>
    <lineage>
        <taxon>Eukaryota</taxon>
        <taxon>Viridiplantae</taxon>
        <taxon>Streptophyta</taxon>
        <taxon>Embryophyta</taxon>
        <taxon>Tracheophyta</taxon>
        <taxon>Spermatophyta</taxon>
        <taxon>Magnoliopsida</taxon>
        <taxon>eudicotyledons</taxon>
        <taxon>Gunneridae</taxon>
        <taxon>Pentapetalae</taxon>
        <taxon>asterids</taxon>
        <taxon>lamiids</taxon>
        <taxon>Lamiales</taxon>
        <taxon>Lamiaceae</taxon>
        <taxon>Nepetoideae</taxon>
        <taxon>Elsholtzieae</taxon>
        <taxon>Perilla</taxon>
    </lineage>
</organism>
<accession>A0AAD4IYX2</accession>
<evidence type="ECO:0000313" key="12">
    <source>
        <dbReference type="EMBL" id="KAH6823710.1"/>
    </source>
</evidence>
<gene>
    <name evidence="12" type="ORF">C2S53_004446</name>
</gene>
<feature type="active site" description="Charge relay system" evidence="6 7">
    <location>
        <position position="512"/>
    </location>
</feature>
<evidence type="ECO:0000259" key="10">
    <source>
        <dbReference type="Pfam" id="PF05922"/>
    </source>
</evidence>
<dbReference type="SUPFAM" id="SSF52743">
    <property type="entry name" value="Subtilisin-like"/>
    <property type="match status" value="1"/>
</dbReference>
<dbReference type="Proteomes" id="UP001190926">
    <property type="component" value="Unassembled WGS sequence"/>
</dbReference>
<evidence type="ECO:0000256" key="1">
    <source>
        <dbReference type="ARBA" id="ARBA00011073"/>
    </source>
</evidence>
<sequence length="740" mass="80222">MASALRCFWGLSLSLSLYLIHSISTSHVYIVYLGHVHHTDPFLTSEHHVRLLASVFQRHSFSGFAATLNESQAAILTNARGVVSVFKSETLKLHTTRSWDFMGLTLSGGGMAMQQQQLSSDDVIVGVIDSGVWPESGSFMEEAGMGPVPLQWRGACIRGEEFEPKKHCNKKLIGAKYFRKGLEKVYPLLMLNKSENSEYISARDMDGHGTHTASIAVGSRVKNASLFGFGRGVARGGAPRARLAVYKACWYHGNDSTTCAEDDLLAAFDHALHDGVHVISTSIGKPPPLRSLLAASAGIGSFHAMQLGVTVVFSAGNAGPDLSTVENVYPWSIAVAASTVDRSFPAKILLDDGTTSFMGEEYRMSGKSAVGLILLCFSNDGSEKFSLDAEYAATQTNAMALILVQPITRPTVAALSTSIPLVRLDISQGTKLALLLNFGDKLSILPGETAFQRSPAPVVADFSSRGPSSISPHFLKVPDISAPGVNILAAWAPSKVYNPDRKWNWNFNSGTSMACPHVSGVVALLKSAYPHWSPAAIRSALITTAYNTDIFGDDISIEPSQKNANPFDIGSGHINPVKALDPGLIYDTTSRDYVNLLCNMGYSEEQIESMVICPLTTCTRCPRNPEPNWNINYPSISVPNLSCTTTIRRTVTNVGHFKTAVYYVTVANPHGVQVVVSPKILLFSPFKEEITYYVTLTPLKISRARYVFGSLTWSDGFHHVRTPLVVQVNTTVLLAADDDV</sequence>
<proteinExistence type="inferred from homology"/>
<feature type="active site" description="Charge relay system" evidence="6 7">
    <location>
        <position position="129"/>
    </location>
</feature>
<reference evidence="12 13" key="1">
    <citation type="journal article" date="2021" name="Nat. Commun.">
        <title>Incipient diploidization of the medicinal plant Perilla within 10,000 years.</title>
        <authorList>
            <person name="Zhang Y."/>
            <person name="Shen Q."/>
            <person name="Leng L."/>
            <person name="Zhang D."/>
            <person name="Chen S."/>
            <person name="Shi Y."/>
            <person name="Ning Z."/>
            <person name="Chen S."/>
        </authorList>
    </citation>
    <scope>NUCLEOTIDE SEQUENCE [LARGE SCALE GENOMIC DNA]</scope>
    <source>
        <strain evidence="13">cv. PC099</strain>
    </source>
</reference>
<dbReference type="Pfam" id="PF17766">
    <property type="entry name" value="fn3_6"/>
    <property type="match status" value="1"/>
</dbReference>
<dbReference type="GO" id="GO:0006508">
    <property type="term" value="P:proteolysis"/>
    <property type="evidence" value="ECO:0007669"/>
    <property type="project" value="UniProtKB-KW"/>
</dbReference>
<keyword evidence="5 7" id="KW-0720">Serine protease</keyword>
<evidence type="ECO:0000256" key="2">
    <source>
        <dbReference type="ARBA" id="ARBA00022670"/>
    </source>
</evidence>
<evidence type="ECO:0000259" key="9">
    <source>
        <dbReference type="Pfam" id="PF00082"/>
    </source>
</evidence>
<feature type="domain" description="Subtilisin-like protease fibronectin type-III" evidence="11">
    <location>
        <begin position="630"/>
        <end position="726"/>
    </location>
</feature>
<dbReference type="PROSITE" id="PS00138">
    <property type="entry name" value="SUBTILASE_SER"/>
    <property type="match status" value="1"/>
</dbReference>
<dbReference type="AlphaFoldDB" id="A0AAD4IYX2"/>
<name>A0AAD4IYX2_PERFH</name>
<dbReference type="InterPro" id="IPR015500">
    <property type="entry name" value="Peptidase_S8_subtilisin-rel"/>
</dbReference>
<feature type="domain" description="Peptidase S8/S53" evidence="9">
    <location>
        <begin position="121"/>
        <end position="552"/>
    </location>
</feature>
<keyword evidence="3 8" id="KW-0732">Signal</keyword>
<dbReference type="InterPro" id="IPR023828">
    <property type="entry name" value="Peptidase_S8_Ser-AS"/>
</dbReference>
<dbReference type="FunFam" id="3.40.50.200:FF:000006">
    <property type="entry name" value="Subtilisin-like protease SBT1.5"/>
    <property type="match status" value="1"/>
</dbReference>
<comment type="similarity">
    <text evidence="1 7">Belongs to the peptidase S8 family.</text>
</comment>
<feature type="domain" description="Inhibitor I9" evidence="10">
    <location>
        <begin position="29"/>
        <end position="94"/>
    </location>
</feature>
<evidence type="ECO:0000256" key="6">
    <source>
        <dbReference type="PIRSR" id="PIRSR615500-1"/>
    </source>
</evidence>
<dbReference type="CDD" id="cd04852">
    <property type="entry name" value="Peptidases_S8_3"/>
    <property type="match status" value="1"/>
</dbReference>
<evidence type="ECO:0000256" key="7">
    <source>
        <dbReference type="PROSITE-ProRule" id="PRU01240"/>
    </source>
</evidence>
<dbReference type="InterPro" id="IPR037045">
    <property type="entry name" value="S8pro/Inhibitor_I9_sf"/>
</dbReference>
<dbReference type="PANTHER" id="PTHR10795">
    <property type="entry name" value="PROPROTEIN CONVERTASE SUBTILISIN/KEXIN"/>
    <property type="match status" value="1"/>
</dbReference>
<keyword evidence="2 7" id="KW-0645">Protease</keyword>
<evidence type="ECO:0000259" key="11">
    <source>
        <dbReference type="Pfam" id="PF17766"/>
    </source>
</evidence>
<dbReference type="InterPro" id="IPR036852">
    <property type="entry name" value="Peptidase_S8/S53_dom_sf"/>
</dbReference>
<dbReference type="Pfam" id="PF05922">
    <property type="entry name" value="Inhibitor_I9"/>
    <property type="match status" value="1"/>
</dbReference>
<dbReference type="Gene3D" id="2.60.40.2310">
    <property type="match status" value="1"/>
</dbReference>
<evidence type="ECO:0000256" key="3">
    <source>
        <dbReference type="ARBA" id="ARBA00022729"/>
    </source>
</evidence>
<dbReference type="EMBL" id="SDAM02000556">
    <property type="protein sequence ID" value="KAH6823710.1"/>
    <property type="molecule type" value="Genomic_DNA"/>
</dbReference>